<feature type="transmembrane region" description="Helical" evidence="1">
    <location>
        <begin position="35"/>
        <end position="53"/>
    </location>
</feature>
<reference evidence="3" key="1">
    <citation type="submission" date="2017-09" db="EMBL/GenBank/DDBJ databases">
        <title>Depth-based differentiation of microbial function through sediment-hosted aquifers and enrichment of novel symbionts in the deep terrestrial subsurface.</title>
        <authorList>
            <person name="Probst A.J."/>
            <person name="Ladd B."/>
            <person name="Jarett J.K."/>
            <person name="Geller-Mcgrath D.E."/>
            <person name="Sieber C.M.K."/>
            <person name="Emerson J.B."/>
            <person name="Anantharaman K."/>
            <person name="Thomas B.C."/>
            <person name="Malmstrom R."/>
            <person name="Stieglmeier M."/>
            <person name="Klingl A."/>
            <person name="Woyke T."/>
            <person name="Ryan C.M."/>
            <person name="Banfield J.F."/>
        </authorList>
    </citation>
    <scope>NUCLEOTIDE SEQUENCE [LARGE SCALE GENOMIC DNA]</scope>
</reference>
<proteinExistence type="predicted"/>
<evidence type="ECO:0000256" key="1">
    <source>
        <dbReference type="SAM" id="Phobius"/>
    </source>
</evidence>
<protein>
    <recommendedName>
        <fullName evidence="4">PpiC domain-containing protein</fullName>
    </recommendedName>
</protein>
<dbReference type="PANTHER" id="PTHR47245:SF2">
    <property type="entry name" value="PEPTIDYL-PROLYL CIS-TRANS ISOMERASE HP_0175-RELATED"/>
    <property type="match status" value="1"/>
</dbReference>
<keyword evidence="1" id="KW-0472">Membrane</keyword>
<keyword evidence="1" id="KW-0812">Transmembrane</keyword>
<evidence type="ECO:0000313" key="3">
    <source>
        <dbReference type="Proteomes" id="UP000229574"/>
    </source>
</evidence>
<accession>A0A2H0WYY2</accession>
<evidence type="ECO:0008006" key="4">
    <source>
        <dbReference type="Google" id="ProtNLM"/>
    </source>
</evidence>
<evidence type="ECO:0000313" key="2">
    <source>
        <dbReference type="EMBL" id="PIS17801.1"/>
    </source>
</evidence>
<gene>
    <name evidence="2" type="ORF">COT54_02720</name>
</gene>
<dbReference type="AlphaFoldDB" id="A0A2H0WYY2"/>
<dbReference type="Pfam" id="PF13624">
    <property type="entry name" value="SurA_N_3"/>
    <property type="match status" value="1"/>
</dbReference>
<organism evidence="2 3">
    <name type="scientific">Candidatus Collierbacteria bacterium CG09_land_8_20_14_0_10_46_12</name>
    <dbReference type="NCBI Taxonomy" id="1974533"/>
    <lineage>
        <taxon>Bacteria</taxon>
        <taxon>Candidatus Collieribacteriota</taxon>
    </lineage>
</organism>
<name>A0A2H0WYY2_9BACT</name>
<comment type="caution">
    <text evidence="2">The sequence shown here is derived from an EMBL/GenBank/DDBJ whole genome shotgun (WGS) entry which is preliminary data.</text>
</comment>
<dbReference type="SUPFAM" id="SSF109998">
    <property type="entry name" value="Triger factor/SurA peptide-binding domain-like"/>
    <property type="match status" value="1"/>
</dbReference>
<sequence>MPKATKKAVKKTMPIKTIEPTIVPVAPKKAMNPKIIGLALVVVIIGLLTYKLGPKLVPALVDNRPVTRFELWSRLEKSYGAQALDDMINEKILDKAIADAGIKVDQTKIDDQIKALEKQFESTGGLDEALKQRGLSRKDLTKQISTQLAVEELLKDKISPTDDEVKAQFDNGATTTYKDKKFEDVKASITDELKQTKLRDAFLAWFAEVKKTATVKNFGL</sequence>
<dbReference type="InterPro" id="IPR027304">
    <property type="entry name" value="Trigger_fact/SurA_dom_sf"/>
</dbReference>
<dbReference type="PANTHER" id="PTHR47245">
    <property type="entry name" value="PEPTIDYLPROLYL ISOMERASE"/>
    <property type="match status" value="1"/>
</dbReference>
<dbReference type="EMBL" id="PEYY01000110">
    <property type="protein sequence ID" value="PIS17801.1"/>
    <property type="molecule type" value="Genomic_DNA"/>
</dbReference>
<dbReference type="Proteomes" id="UP000229574">
    <property type="component" value="Unassembled WGS sequence"/>
</dbReference>
<dbReference type="Gene3D" id="1.10.4030.10">
    <property type="entry name" value="Porin chaperone SurA, peptide-binding domain"/>
    <property type="match status" value="1"/>
</dbReference>
<keyword evidence="1" id="KW-1133">Transmembrane helix</keyword>
<dbReference type="InterPro" id="IPR050245">
    <property type="entry name" value="PrsA_foldase"/>
</dbReference>